<dbReference type="Gene3D" id="1.20.1250.20">
    <property type="entry name" value="MFS general substrate transporter like domains"/>
    <property type="match status" value="2"/>
</dbReference>
<sequence length="406" mass="41316">MAEKTAGTHAGLIALAIGGFGIGLTEFGIVGLLPEISRDLHIGESTAGYAVSGYALSVALGAIALTAFLSRFKKKQALVGLMVLFILGNMVSALATNFAVLMVGRVIAALCHGAFFGVGAVVAAGLVVETRRAGAIALMFAGLTVANVAGIPLGTLLGQQLGWRSTFWAITIIGVLSLVGMQLLVTVKNDQPSPGIRSEMHVFRRRPALASALVSVLTFGSMVGAYTYIAFTLTDVTGFAESTVPLILLLFGAGTFLGNLLGGRLADRALDKSLALLILTMSALLAVFALGAGNKALTLVAMFILGTVGFATAPGLQLRVMRHAEDVPTMASGLNIAALNIGNALGAWIGGLTIALGLGYVSPLWVGAALGLAALVVLALSVRTGRSGPSVDTTSAAATERAPSTS</sequence>
<evidence type="ECO:0000256" key="2">
    <source>
        <dbReference type="ARBA" id="ARBA00022475"/>
    </source>
</evidence>
<evidence type="ECO:0000259" key="8">
    <source>
        <dbReference type="PROSITE" id="PS50850"/>
    </source>
</evidence>
<dbReference type="InterPro" id="IPR036259">
    <property type="entry name" value="MFS_trans_sf"/>
</dbReference>
<proteinExistence type="predicted"/>
<keyword evidence="10" id="KW-1185">Reference proteome</keyword>
<feature type="transmembrane region" description="Helical" evidence="7">
    <location>
        <begin position="297"/>
        <end position="316"/>
    </location>
</feature>
<feature type="transmembrane region" description="Helical" evidence="7">
    <location>
        <begin position="364"/>
        <end position="382"/>
    </location>
</feature>
<feature type="compositionally biased region" description="Polar residues" evidence="6">
    <location>
        <begin position="390"/>
        <end position="406"/>
    </location>
</feature>
<dbReference type="Proteomes" id="UP000703038">
    <property type="component" value="Unassembled WGS sequence"/>
</dbReference>
<dbReference type="InterPro" id="IPR011701">
    <property type="entry name" value="MFS"/>
</dbReference>
<keyword evidence="2" id="KW-1003">Cell membrane</keyword>
<evidence type="ECO:0000256" key="6">
    <source>
        <dbReference type="SAM" id="MobiDB-lite"/>
    </source>
</evidence>
<evidence type="ECO:0000256" key="5">
    <source>
        <dbReference type="ARBA" id="ARBA00023136"/>
    </source>
</evidence>
<evidence type="ECO:0000256" key="4">
    <source>
        <dbReference type="ARBA" id="ARBA00022989"/>
    </source>
</evidence>
<name>A0ABS2KUC8_9NOCA</name>
<feature type="region of interest" description="Disordered" evidence="6">
    <location>
        <begin position="385"/>
        <end position="406"/>
    </location>
</feature>
<accession>A0ABS2KUC8</accession>
<feature type="transmembrane region" description="Helical" evidence="7">
    <location>
        <begin position="106"/>
        <end position="128"/>
    </location>
</feature>
<dbReference type="SUPFAM" id="SSF103473">
    <property type="entry name" value="MFS general substrate transporter"/>
    <property type="match status" value="1"/>
</dbReference>
<evidence type="ECO:0000256" key="3">
    <source>
        <dbReference type="ARBA" id="ARBA00022692"/>
    </source>
</evidence>
<dbReference type="PANTHER" id="PTHR43124:SF8">
    <property type="entry name" value="INNER MEMBRANE TRANSPORT PROTEIN YDHP"/>
    <property type="match status" value="1"/>
</dbReference>
<feature type="transmembrane region" description="Helical" evidence="7">
    <location>
        <begin position="167"/>
        <end position="187"/>
    </location>
</feature>
<gene>
    <name evidence="9" type="ORF">JOE42_002270</name>
</gene>
<feature type="transmembrane region" description="Helical" evidence="7">
    <location>
        <begin position="12"/>
        <end position="34"/>
    </location>
</feature>
<keyword evidence="3 7" id="KW-0812">Transmembrane</keyword>
<protein>
    <submittedName>
        <fullName evidence="9">DHA1 family inner membrane transport protein</fullName>
    </submittedName>
</protein>
<dbReference type="CDD" id="cd17324">
    <property type="entry name" value="MFS_NepI_like"/>
    <property type="match status" value="1"/>
</dbReference>
<dbReference type="InterPro" id="IPR050189">
    <property type="entry name" value="MFS_Efflux_Transporters"/>
</dbReference>
<feature type="transmembrane region" description="Helical" evidence="7">
    <location>
        <begin position="208"/>
        <end position="231"/>
    </location>
</feature>
<dbReference type="RefSeq" id="WP_204868572.1">
    <property type="nucleotide sequence ID" value="NZ_JAFBBK010000001.1"/>
</dbReference>
<comment type="caution">
    <text evidence="9">The sequence shown here is derived from an EMBL/GenBank/DDBJ whole genome shotgun (WGS) entry which is preliminary data.</text>
</comment>
<evidence type="ECO:0000313" key="10">
    <source>
        <dbReference type="Proteomes" id="UP000703038"/>
    </source>
</evidence>
<evidence type="ECO:0000256" key="7">
    <source>
        <dbReference type="SAM" id="Phobius"/>
    </source>
</evidence>
<feature type="transmembrane region" description="Helical" evidence="7">
    <location>
        <begin position="135"/>
        <end position="155"/>
    </location>
</feature>
<keyword evidence="5 7" id="KW-0472">Membrane</keyword>
<feature type="transmembrane region" description="Helical" evidence="7">
    <location>
        <begin position="77"/>
        <end position="100"/>
    </location>
</feature>
<dbReference type="Pfam" id="PF07690">
    <property type="entry name" value="MFS_1"/>
    <property type="match status" value="1"/>
</dbReference>
<feature type="transmembrane region" description="Helical" evidence="7">
    <location>
        <begin position="243"/>
        <end position="262"/>
    </location>
</feature>
<keyword evidence="4 7" id="KW-1133">Transmembrane helix</keyword>
<evidence type="ECO:0000256" key="1">
    <source>
        <dbReference type="ARBA" id="ARBA00004651"/>
    </source>
</evidence>
<organism evidence="9 10">
    <name type="scientific">Rhodococcoides corynebacterioides</name>
    <dbReference type="NCBI Taxonomy" id="53972"/>
    <lineage>
        <taxon>Bacteria</taxon>
        <taxon>Bacillati</taxon>
        <taxon>Actinomycetota</taxon>
        <taxon>Actinomycetes</taxon>
        <taxon>Mycobacteriales</taxon>
        <taxon>Nocardiaceae</taxon>
        <taxon>Rhodococcoides</taxon>
    </lineage>
</organism>
<feature type="domain" description="Major facilitator superfamily (MFS) profile" evidence="8">
    <location>
        <begin position="11"/>
        <end position="386"/>
    </location>
</feature>
<dbReference type="PANTHER" id="PTHR43124">
    <property type="entry name" value="PURINE EFFLUX PUMP PBUE"/>
    <property type="match status" value="1"/>
</dbReference>
<dbReference type="PROSITE" id="PS50850">
    <property type="entry name" value="MFS"/>
    <property type="match status" value="1"/>
</dbReference>
<dbReference type="EMBL" id="JAFBBK010000001">
    <property type="protein sequence ID" value="MBM7415537.1"/>
    <property type="molecule type" value="Genomic_DNA"/>
</dbReference>
<feature type="transmembrane region" description="Helical" evidence="7">
    <location>
        <begin position="274"/>
        <end position="291"/>
    </location>
</feature>
<feature type="transmembrane region" description="Helical" evidence="7">
    <location>
        <begin position="46"/>
        <end position="70"/>
    </location>
</feature>
<feature type="transmembrane region" description="Helical" evidence="7">
    <location>
        <begin position="337"/>
        <end position="358"/>
    </location>
</feature>
<evidence type="ECO:0000313" key="9">
    <source>
        <dbReference type="EMBL" id="MBM7415537.1"/>
    </source>
</evidence>
<dbReference type="InterPro" id="IPR020846">
    <property type="entry name" value="MFS_dom"/>
</dbReference>
<reference evidence="9 10" key="1">
    <citation type="submission" date="2021-01" db="EMBL/GenBank/DDBJ databases">
        <title>Genomics of switchgrass bacterial isolates.</title>
        <authorList>
            <person name="Shade A."/>
        </authorList>
    </citation>
    <scope>NUCLEOTIDE SEQUENCE [LARGE SCALE GENOMIC DNA]</scope>
    <source>
        <strain evidence="9 10">PvP111</strain>
    </source>
</reference>
<comment type="subcellular location">
    <subcellularLocation>
        <location evidence="1">Cell membrane</location>
        <topology evidence="1">Multi-pass membrane protein</topology>
    </subcellularLocation>
</comment>